<protein>
    <submittedName>
        <fullName evidence="7">MBL fold metallo-hydrolase</fullName>
    </submittedName>
</protein>
<organism evidence="7 8">
    <name type="scientific">Chitinophaga agri</name>
    <dbReference type="NCBI Taxonomy" id="2703787"/>
    <lineage>
        <taxon>Bacteria</taxon>
        <taxon>Pseudomonadati</taxon>
        <taxon>Bacteroidota</taxon>
        <taxon>Chitinophagia</taxon>
        <taxon>Chitinophagales</taxon>
        <taxon>Chitinophagaceae</taxon>
        <taxon>Chitinophaga</taxon>
    </lineage>
</organism>
<evidence type="ECO:0000313" key="8">
    <source>
        <dbReference type="Proteomes" id="UP000476411"/>
    </source>
</evidence>
<feature type="domain" description="Metallo-beta-lactamase" evidence="6">
    <location>
        <begin position="87"/>
        <end position="292"/>
    </location>
</feature>
<evidence type="ECO:0000313" key="7">
    <source>
        <dbReference type="EMBL" id="QHS61278.1"/>
    </source>
</evidence>
<dbReference type="InterPro" id="IPR051013">
    <property type="entry name" value="MBL_superfamily_lactonases"/>
</dbReference>
<dbReference type="PANTHER" id="PTHR42978">
    <property type="entry name" value="QUORUM-QUENCHING LACTONASE YTNP-RELATED-RELATED"/>
    <property type="match status" value="1"/>
</dbReference>
<accession>A0A6B9ZFV1</accession>
<name>A0A6B9ZFV1_9BACT</name>
<keyword evidence="5" id="KW-0732">Signal</keyword>
<dbReference type="EMBL" id="CP048113">
    <property type="protein sequence ID" value="QHS61278.1"/>
    <property type="molecule type" value="Genomic_DNA"/>
</dbReference>
<evidence type="ECO:0000259" key="6">
    <source>
        <dbReference type="SMART" id="SM00849"/>
    </source>
</evidence>
<dbReference type="Pfam" id="PF00753">
    <property type="entry name" value="Lactamase_B"/>
    <property type="match status" value="1"/>
</dbReference>
<keyword evidence="8" id="KW-1185">Reference proteome</keyword>
<proteinExistence type="inferred from homology"/>
<keyword evidence="4" id="KW-0862">Zinc</keyword>
<dbReference type="GO" id="GO:0046872">
    <property type="term" value="F:metal ion binding"/>
    <property type="evidence" value="ECO:0007669"/>
    <property type="project" value="UniProtKB-KW"/>
</dbReference>
<dbReference type="Gene3D" id="3.60.15.10">
    <property type="entry name" value="Ribonuclease Z/Hydroxyacylglutathione hydrolase-like"/>
    <property type="match status" value="1"/>
</dbReference>
<reference evidence="7 8" key="1">
    <citation type="submission" date="2020-01" db="EMBL/GenBank/DDBJ databases">
        <title>Complete genome sequence of Chitinophaga sp. H33E-04 isolated from quinoa roots.</title>
        <authorList>
            <person name="Weon H.-Y."/>
            <person name="Lee S.A."/>
        </authorList>
    </citation>
    <scope>NUCLEOTIDE SEQUENCE [LARGE SCALE GENOMIC DNA]</scope>
    <source>
        <strain evidence="7 8">H33E-04</strain>
    </source>
</reference>
<dbReference type="Proteomes" id="UP000476411">
    <property type="component" value="Chromosome"/>
</dbReference>
<gene>
    <name evidence="7" type="ORF">GWR21_17235</name>
</gene>
<evidence type="ECO:0000256" key="1">
    <source>
        <dbReference type="ARBA" id="ARBA00007749"/>
    </source>
</evidence>
<dbReference type="SMART" id="SM00849">
    <property type="entry name" value="Lactamase_B"/>
    <property type="match status" value="1"/>
</dbReference>
<keyword evidence="2" id="KW-0479">Metal-binding</keyword>
<feature type="signal peptide" evidence="5">
    <location>
        <begin position="1"/>
        <end position="26"/>
    </location>
</feature>
<dbReference type="InterPro" id="IPR036866">
    <property type="entry name" value="RibonucZ/Hydroxyglut_hydro"/>
</dbReference>
<sequence>MKFLSVFFFSSIIATCLPGASLSVQAQASGAVAQRGFYRMQLGDLQVIALSDGTVPLNIKSLLHEKKPGEVRDLLQRSYLDTIVETSITGYLLVSGGRHILIDAGSGSLMGSTLGKLTSNLTAAGFTPEDIDVVLITHLHGDHVGGLVNNGRIAFPNATIYISQPEADFWLNAANKATANKRAQPFFDPAQASLLPYQQAGKLKTFVLGSQPVPGVTSIAAPGHTPGHSFYAIESQGQKLLFCGDVIHAGAVQFADPGVTIDFDVDLSGAEAARRKVFDDAARSGYWIAAPHLSFPGIGHIRSVGKAYEWLPVNYATIFTGK</sequence>
<dbReference type="InterPro" id="IPR001279">
    <property type="entry name" value="Metallo-B-lactamas"/>
</dbReference>
<evidence type="ECO:0000256" key="2">
    <source>
        <dbReference type="ARBA" id="ARBA00022723"/>
    </source>
</evidence>
<feature type="chain" id="PRO_5025432491" evidence="5">
    <location>
        <begin position="27"/>
        <end position="322"/>
    </location>
</feature>
<dbReference type="KEGG" id="chih:GWR21_17235"/>
<dbReference type="CDD" id="cd07720">
    <property type="entry name" value="OPHC2-like_MBL-fold"/>
    <property type="match status" value="1"/>
</dbReference>
<evidence type="ECO:0000256" key="4">
    <source>
        <dbReference type="ARBA" id="ARBA00022833"/>
    </source>
</evidence>
<keyword evidence="3 7" id="KW-0378">Hydrolase</keyword>
<dbReference type="GO" id="GO:0016787">
    <property type="term" value="F:hydrolase activity"/>
    <property type="evidence" value="ECO:0007669"/>
    <property type="project" value="UniProtKB-KW"/>
</dbReference>
<comment type="similarity">
    <text evidence="1">Belongs to the metallo-beta-lactamase superfamily.</text>
</comment>
<dbReference type="SUPFAM" id="SSF56281">
    <property type="entry name" value="Metallo-hydrolase/oxidoreductase"/>
    <property type="match status" value="1"/>
</dbReference>
<evidence type="ECO:0000256" key="3">
    <source>
        <dbReference type="ARBA" id="ARBA00022801"/>
    </source>
</evidence>
<dbReference type="RefSeq" id="WP_162332950.1">
    <property type="nucleotide sequence ID" value="NZ_CP048113.1"/>
</dbReference>
<dbReference type="PANTHER" id="PTHR42978:SF6">
    <property type="entry name" value="QUORUM-QUENCHING LACTONASE YTNP-RELATED"/>
    <property type="match status" value="1"/>
</dbReference>
<dbReference type="AlphaFoldDB" id="A0A6B9ZFV1"/>
<evidence type="ECO:0000256" key="5">
    <source>
        <dbReference type="SAM" id="SignalP"/>
    </source>
</evidence>